<gene>
    <name evidence="5" type="ORF">OSB04_011013</name>
</gene>
<evidence type="ECO:0000256" key="2">
    <source>
        <dbReference type="ARBA" id="ARBA00022723"/>
    </source>
</evidence>
<dbReference type="GO" id="GO:0046872">
    <property type="term" value="F:metal ion binding"/>
    <property type="evidence" value="ECO:0007669"/>
    <property type="project" value="UniProtKB-KW"/>
</dbReference>
<evidence type="ECO:0000256" key="3">
    <source>
        <dbReference type="ARBA" id="ARBA00022801"/>
    </source>
</evidence>
<dbReference type="GO" id="GO:0005634">
    <property type="term" value="C:nucleus"/>
    <property type="evidence" value="ECO:0007669"/>
    <property type="project" value="TreeGrafter"/>
</dbReference>
<dbReference type="Proteomes" id="UP001172457">
    <property type="component" value="Chromosome 3"/>
</dbReference>
<dbReference type="Gene3D" id="3.60.10.10">
    <property type="entry name" value="Endonuclease/exonuclease/phosphatase"/>
    <property type="match status" value="1"/>
</dbReference>
<dbReference type="GO" id="GO:0008311">
    <property type="term" value="F:double-stranded DNA 3'-5' DNA exonuclease activity"/>
    <property type="evidence" value="ECO:0007669"/>
    <property type="project" value="TreeGrafter"/>
</dbReference>
<dbReference type="InterPro" id="IPR004808">
    <property type="entry name" value="AP_endonuc_1"/>
</dbReference>
<sequence>MKIISLNIRGLGNQVKKHWIKELCKKELPCLIGIQETKLKEISLQSVASLWGLNDGDYDFCEAMGNSGGLLTIWNKNVFHGQFIVKDKNFLAVIGKWDNIDGLIVENRFLVSSSFGDRWKHLCARTLERKWSDHAPILLRDKVDDYGPIPFKFYDIWLKEESVANLVKEVWQERHIASRPDCIFRDKLKMLKNALKVWRKDGWGEIDKEVVLARKKSKLHIWSLWFGGFNTLGP</sequence>
<name>A0AA38WNP7_9ASTR</name>
<keyword evidence="6" id="KW-1185">Reference proteome</keyword>
<dbReference type="AlphaFoldDB" id="A0AA38WNP7"/>
<keyword evidence="4" id="KW-0460">Magnesium</keyword>
<reference evidence="5" key="1">
    <citation type="submission" date="2023-03" db="EMBL/GenBank/DDBJ databases">
        <title>Chromosome-scale reference genome and RAD-based genetic map of yellow starthistle (Centaurea solstitialis) reveal putative structural variation and QTLs associated with invader traits.</title>
        <authorList>
            <person name="Reatini B."/>
            <person name="Cang F.A."/>
            <person name="Jiang Q."/>
            <person name="Mckibben M.T.W."/>
            <person name="Barker M.S."/>
            <person name="Rieseberg L.H."/>
            <person name="Dlugosch K.M."/>
        </authorList>
    </citation>
    <scope>NUCLEOTIDE SEQUENCE</scope>
    <source>
        <strain evidence="5">CAN-66</strain>
        <tissue evidence="5">Leaf</tissue>
    </source>
</reference>
<dbReference type="PANTHER" id="PTHR22748:SF11">
    <property type="entry name" value="OS07G0184032 PROTEIN"/>
    <property type="match status" value="1"/>
</dbReference>
<keyword evidence="2" id="KW-0479">Metal-binding</keyword>
<dbReference type="PANTHER" id="PTHR22748">
    <property type="entry name" value="AP ENDONUCLEASE"/>
    <property type="match status" value="1"/>
</dbReference>
<evidence type="ECO:0000256" key="1">
    <source>
        <dbReference type="ARBA" id="ARBA00001946"/>
    </source>
</evidence>
<protein>
    <submittedName>
        <fullName evidence="5">Uncharacterized protein</fullName>
    </submittedName>
</protein>
<evidence type="ECO:0000313" key="5">
    <source>
        <dbReference type="EMBL" id="KAJ9556399.1"/>
    </source>
</evidence>
<organism evidence="5 6">
    <name type="scientific">Centaurea solstitialis</name>
    <name type="common">yellow star-thistle</name>
    <dbReference type="NCBI Taxonomy" id="347529"/>
    <lineage>
        <taxon>Eukaryota</taxon>
        <taxon>Viridiplantae</taxon>
        <taxon>Streptophyta</taxon>
        <taxon>Embryophyta</taxon>
        <taxon>Tracheophyta</taxon>
        <taxon>Spermatophyta</taxon>
        <taxon>Magnoliopsida</taxon>
        <taxon>eudicotyledons</taxon>
        <taxon>Gunneridae</taxon>
        <taxon>Pentapetalae</taxon>
        <taxon>asterids</taxon>
        <taxon>campanulids</taxon>
        <taxon>Asterales</taxon>
        <taxon>Asteraceae</taxon>
        <taxon>Carduoideae</taxon>
        <taxon>Cardueae</taxon>
        <taxon>Centaureinae</taxon>
        <taxon>Centaurea</taxon>
    </lineage>
</organism>
<dbReference type="EMBL" id="JARYMX010000003">
    <property type="protein sequence ID" value="KAJ9556399.1"/>
    <property type="molecule type" value="Genomic_DNA"/>
</dbReference>
<keyword evidence="3" id="KW-0378">Hydrolase</keyword>
<accession>A0AA38WNP7</accession>
<comment type="cofactor">
    <cofactor evidence="1">
        <name>Mg(2+)</name>
        <dbReference type="ChEBI" id="CHEBI:18420"/>
    </cofactor>
</comment>
<dbReference type="InterPro" id="IPR036691">
    <property type="entry name" value="Endo/exonu/phosph_ase_sf"/>
</dbReference>
<dbReference type="SUPFAM" id="SSF56219">
    <property type="entry name" value="DNase I-like"/>
    <property type="match status" value="1"/>
</dbReference>
<evidence type="ECO:0000313" key="6">
    <source>
        <dbReference type="Proteomes" id="UP001172457"/>
    </source>
</evidence>
<comment type="caution">
    <text evidence="5">The sequence shown here is derived from an EMBL/GenBank/DDBJ whole genome shotgun (WGS) entry which is preliminary data.</text>
</comment>
<proteinExistence type="predicted"/>
<dbReference type="GO" id="GO:0008081">
    <property type="term" value="F:phosphoric diester hydrolase activity"/>
    <property type="evidence" value="ECO:0007669"/>
    <property type="project" value="TreeGrafter"/>
</dbReference>
<evidence type="ECO:0000256" key="4">
    <source>
        <dbReference type="ARBA" id="ARBA00022842"/>
    </source>
</evidence>
<dbReference type="GO" id="GO:0006284">
    <property type="term" value="P:base-excision repair"/>
    <property type="evidence" value="ECO:0007669"/>
    <property type="project" value="TreeGrafter"/>
</dbReference>
<dbReference type="GO" id="GO:0003906">
    <property type="term" value="F:DNA-(apurinic or apyrimidinic site) endonuclease activity"/>
    <property type="evidence" value="ECO:0007669"/>
    <property type="project" value="TreeGrafter"/>
</dbReference>